<proteinExistence type="predicted"/>
<sequence>MSQLFIVMSENGCAIRIWRDKSQWSNGDEKPILLNPYGSNALFACLVVPMFLMETKSLIETFQGKKNR</sequence>
<dbReference type="AlphaFoldDB" id="A0A0A8YAI3"/>
<dbReference type="EMBL" id="GBRH01277478">
    <property type="protein sequence ID" value="JAD20417.1"/>
    <property type="molecule type" value="Transcribed_RNA"/>
</dbReference>
<organism evidence="1">
    <name type="scientific">Arundo donax</name>
    <name type="common">Giant reed</name>
    <name type="synonym">Donax arundinaceus</name>
    <dbReference type="NCBI Taxonomy" id="35708"/>
    <lineage>
        <taxon>Eukaryota</taxon>
        <taxon>Viridiplantae</taxon>
        <taxon>Streptophyta</taxon>
        <taxon>Embryophyta</taxon>
        <taxon>Tracheophyta</taxon>
        <taxon>Spermatophyta</taxon>
        <taxon>Magnoliopsida</taxon>
        <taxon>Liliopsida</taxon>
        <taxon>Poales</taxon>
        <taxon>Poaceae</taxon>
        <taxon>PACMAD clade</taxon>
        <taxon>Arundinoideae</taxon>
        <taxon>Arundineae</taxon>
        <taxon>Arundo</taxon>
    </lineage>
</organism>
<name>A0A0A8YAI3_ARUDO</name>
<protein>
    <submittedName>
        <fullName evidence="1">Uncharacterized protein</fullName>
    </submittedName>
</protein>
<evidence type="ECO:0000313" key="1">
    <source>
        <dbReference type="EMBL" id="JAD20417.1"/>
    </source>
</evidence>
<reference evidence="1" key="2">
    <citation type="journal article" date="2015" name="Data Brief">
        <title>Shoot transcriptome of the giant reed, Arundo donax.</title>
        <authorList>
            <person name="Barrero R.A."/>
            <person name="Guerrero F.D."/>
            <person name="Moolhuijzen P."/>
            <person name="Goolsby J.A."/>
            <person name="Tidwell J."/>
            <person name="Bellgard S.E."/>
            <person name="Bellgard M.I."/>
        </authorList>
    </citation>
    <scope>NUCLEOTIDE SEQUENCE</scope>
    <source>
        <tissue evidence="1">Shoot tissue taken approximately 20 cm above the soil surface</tissue>
    </source>
</reference>
<reference evidence="1" key="1">
    <citation type="submission" date="2014-09" db="EMBL/GenBank/DDBJ databases">
        <authorList>
            <person name="Magalhaes I.L.F."/>
            <person name="Oliveira U."/>
            <person name="Santos F.R."/>
            <person name="Vidigal T.H.D.A."/>
            <person name="Brescovit A.D."/>
            <person name="Santos A.J."/>
        </authorList>
    </citation>
    <scope>NUCLEOTIDE SEQUENCE</scope>
    <source>
        <tissue evidence="1">Shoot tissue taken approximately 20 cm above the soil surface</tissue>
    </source>
</reference>
<accession>A0A0A8YAI3</accession>